<evidence type="ECO:0000313" key="1">
    <source>
        <dbReference type="EMBL" id="TCS36481.1"/>
    </source>
</evidence>
<gene>
    <name evidence="1" type="ORF">EDC30_10620</name>
</gene>
<dbReference type="AlphaFoldDB" id="A0A4R3HW66"/>
<dbReference type="GO" id="GO:0043683">
    <property type="term" value="P:type IV pilus assembly"/>
    <property type="evidence" value="ECO:0007669"/>
    <property type="project" value="InterPro"/>
</dbReference>
<sequence length="356" mass="38071">MVAVTIGLITMLVIVQVLQVSEYRRKTINAGADSTVNAALALYTIERDGKNAGFGLSTVKSSLGCQVRGKYGTTDVNFSLVPVTIVDGTAGAPDKIRFIASNKVGAALPTMISSSFNKIDPYFGVESDLGVAVGDMLIVVPATWTPTTNWCSLFQATPANAGEKNTVRMDTAASNWNHVGSSVGNIFPAIGYDVGSYLLNVGTLTDRTYKISASKSLVMDEYDISTNIPNTTELFPNIVQLQAVYGRDTTTPPDNIVDLWSATAPASAAEWQQVRAIRVALVARGDVQEVAVTLDGDVAASTCNSLTPHPAAVCWKPDPAGNGVKIDVSAGEPNWRNYRYRVMETTIPVRNMIWGE</sequence>
<accession>A0A4R3HW66</accession>
<protein>
    <submittedName>
        <fullName evidence="1">Type IV pilus assembly protein PilW</fullName>
    </submittedName>
</protein>
<reference evidence="1 2" key="1">
    <citation type="submission" date="2019-03" db="EMBL/GenBank/DDBJ databases">
        <title>Genomic Encyclopedia of Type Strains, Phase IV (KMG-IV): sequencing the most valuable type-strain genomes for metagenomic binning, comparative biology and taxonomic classification.</title>
        <authorList>
            <person name="Goeker M."/>
        </authorList>
    </citation>
    <scope>NUCLEOTIDE SEQUENCE [LARGE SCALE GENOMIC DNA]</scope>
    <source>
        <strain evidence="1 2">DSM 7445</strain>
    </source>
</reference>
<proteinExistence type="predicted"/>
<dbReference type="Pfam" id="PF16074">
    <property type="entry name" value="PilW"/>
    <property type="match status" value="1"/>
</dbReference>
<dbReference type="Proteomes" id="UP000295382">
    <property type="component" value="Unassembled WGS sequence"/>
</dbReference>
<organism evidence="1 2">
    <name type="scientific">Paucimonas lemoignei</name>
    <name type="common">Pseudomonas lemoignei</name>
    <dbReference type="NCBI Taxonomy" id="29443"/>
    <lineage>
        <taxon>Bacteria</taxon>
        <taxon>Pseudomonadati</taxon>
        <taxon>Pseudomonadota</taxon>
        <taxon>Betaproteobacteria</taxon>
        <taxon>Burkholderiales</taxon>
        <taxon>Burkholderiaceae</taxon>
        <taxon>Paucimonas</taxon>
    </lineage>
</organism>
<keyword evidence="2" id="KW-1185">Reference proteome</keyword>
<evidence type="ECO:0000313" key="2">
    <source>
        <dbReference type="Proteomes" id="UP000295382"/>
    </source>
</evidence>
<dbReference type="EMBL" id="SLZQ01000006">
    <property type="protein sequence ID" value="TCS36481.1"/>
    <property type="molecule type" value="Genomic_DNA"/>
</dbReference>
<dbReference type="InterPro" id="IPR032092">
    <property type="entry name" value="PilW"/>
</dbReference>
<name>A0A4R3HW66_PAULE</name>
<comment type="caution">
    <text evidence="1">The sequence shown here is derived from an EMBL/GenBank/DDBJ whole genome shotgun (WGS) entry which is preliminary data.</text>
</comment>